<proteinExistence type="predicted"/>
<dbReference type="EMBL" id="JADWOX010000026">
    <property type="protein sequence ID" value="MBI1686746.1"/>
    <property type="molecule type" value="Genomic_DNA"/>
</dbReference>
<sequence length="454" mass="49571">MNRLAFATGVLLLVPAAAFAAPPQPVPSYDAVCLNGEVDKEKLATFYLDLKPVSRTLEDWAQANPDKPFGASRVDMSGWNISPRQRLLVDARICEDNDKTKNPACKADDVKNLAEARAQASLLLQAFGDYFPANFPVSEGGQPVTLLAYFREGGKVLSCPAGAKPPPGSVAPPKFAYTFPMRVRGSTEGLNFDRDEPDFAVFESASVTISNDDVAAKKVRKWSLVAGIPLPTIPVGAKGGGELDIIPYVGGSRDYSHVEGKAPVNTVESTIGGVMADLRIVDPGGLNALATTHSFILRPEYRHSEADKDVSRLWTVTAAWTPIRNNGLNSYKAFSRSRDLVSWRAIFDVRAVGGWFTDRGNLEPPYNQDFLRVGSRAGFAITSDLVNLPVDLVLTDTWLPNLSSGQDINFFTTRLSLSPDPKRIFTLDLSYSKGRRSDVIQDQQEWKLSLGAKY</sequence>
<accession>A0ABS0T5G6</accession>
<keyword evidence="3" id="KW-1185">Reference proteome</keyword>
<feature type="chain" id="PRO_5047014255" evidence="1">
    <location>
        <begin position="21"/>
        <end position="454"/>
    </location>
</feature>
<evidence type="ECO:0000313" key="2">
    <source>
        <dbReference type="EMBL" id="MBI1686746.1"/>
    </source>
</evidence>
<evidence type="ECO:0000313" key="3">
    <source>
        <dbReference type="Proteomes" id="UP000639859"/>
    </source>
</evidence>
<name>A0ABS0T5G6_9CAUL</name>
<protein>
    <submittedName>
        <fullName evidence="2">Uncharacterized protein</fullName>
    </submittedName>
</protein>
<keyword evidence="1" id="KW-0732">Signal</keyword>
<comment type="caution">
    <text evidence="2">The sequence shown here is derived from an EMBL/GenBank/DDBJ whole genome shotgun (WGS) entry which is preliminary data.</text>
</comment>
<dbReference type="RefSeq" id="WP_198578629.1">
    <property type="nucleotide sequence ID" value="NZ_JADWOX010000026.1"/>
</dbReference>
<organism evidence="2 3">
    <name type="scientific">Caulobacter hibisci</name>
    <dbReference type="NCBI Taxonomy" id="2035993"/>
    <lineage>
        <taxon>Bacteria</taxon>
        <taxon>Pseudomonadati</taxon>
        <taxon>Pseudomonadota</taxon>
        <taxon>Alphaproteobacteria</taxon>
        <taxon>Caulobacterales</taxon>
        <taxon>Caulobacteraceae</taxon>
        <taxon>Caulobacter</taxon>
    </lineage>
</organism>
<gene>
    <name evidence="2" type="ORF">I4Q42_24015</name>
</gene>
<dbReference type="Proteomes" id="UP000639859">
    <property type="component" value="Unassembled WGS sequence"/>
</dbReference>
<evidence type="ECO:0000256" key="1">
    <source>
        <dbReference type="SAM" id="SignalP"/>
    </source>
</evidence>
<reference evidence="2 3" key="1">
    <citation type="submission" date="2020-11" db="EMBL/GenBank/DDBJ databases">
        <title>genome sequence of strain KACC 18849.</title>
        <authorList>
            <person name="Gao J."/>
            <person name="Zhang X."/>
        </authorList>
    </citation>
    <scope>NUCLEOTIDE SEQUENCE [LARGE SCALE GENOMIC DNA]</scope>
    <source>
        <strain evidence="2 3">KACC 18849</strain>
    </source>
</reference>
<feature type="signal peptide" evidence="1">
    <location>
        <begin position="1"/>
        <end position="20"/>
    </location>
</feature>